<organism evidence="1 2">
    <name type="scientific">Stieleria bergensis</name>
    <dbReference type="NCBI Taxonomy" id="2528025"/>
    <lineage>
        <taxon>Bacteria</taxon>
        <taxon>Pseudomonadati</taxon>
        <taxon>Planctomycetota</taxon>
        <taxon>Planctomycetia</taxon>
        <taxon>Pirellulales</taxon>
        <taxon>Pirellulaceae</taxon>
        <taxon>Stieleria</taxon>
    </lineage>
</organism>
<keyword evidence="2" id="KW-1185">Reference proteome</keyword>
<gene>
    <name evidence="1" type="ORF">SV7mr_49790</name>
</gene>
<evidence type="ECO:0000313" key="2">
    <source>
        <dbReference type="Proteomes" id="UP000315003"/>
    </source>
</evidence>
<dbReference type="OrthoDB" id="247912at2"/>
<evidence type="ECO:0000313" key="1">
    <source>
        <dbReference type="EMBL" id="QDT62431.1"/>
    </source>
</evidence>
<sequence>MRRRTSPIWSPWELSPPAFTLRDAKPLHQDQFAILRRLRLVKPTTPATEQQCKDCGEHQPVIYTTDRESIRHGFIVCEGCGPAEVLPESLDQFVFDTEQLLEHLFVDTRLAIKPIDSDLLWHIGRRTLEGRSRELLFLRCVNAKNGTSIVEQLGRRTRSLVFTPLTSSAARLDTMVSNLVIGIQDVVEFAEDGLRIDWEAVEDRLIKSSESDVQKPKPQPRRSSRTAKIELLVNELTQHLRSAADHAHATGELLPRPTQQELARRTRMSKSDVSRCLKDSSSKQLRLLWQTAEDLHAVLRLPPKQLR</sequence>
<dbReference type="Proteomes" id="UP000315003">
    <property type="component" value="Chromosome"/>
</dbReference>
<name>A0A517T272_9BACT</name>
<dbReference type="RefSeq" id="WP_145277201.1">
    <property type="nucleotide sequence ID" value="NZ_CP036272.1"/>
</dbReference>
<dbReference type="EMBL" id="CP036272">
    <property type="protein sequence ID" value="QDT62431.1"/>
    <property type="molecule type" value="Genomic_DNA"/>
</dbReference>
<reference evidence="1 2" key="1">
    <citation type="submission" date="2019-02" db="EMBL/GenBank/DDBJ databases">
        <title>Deep-cultivation of Planctomycetes and their phenomic and genomic characterization uncovers novel biology.</title>
        <authorList>
            <person name="Wiegand S."/>
            <person name="Jogler M."/>
            <person name="Boedeker C."/>
            <person name="Pinto D."/>
            <person name="Vollmers J."/>
            <person name="Rivas-Marin E."/>
            <person name="Kohn T."/>
            <person name="Peeters S.H."/>
            <person name="Heuer A."/>
            <person name="Rast P."/>
            <person name="Oberbeckmann S."/>
            <person name="Bunk B."/>
            <person name="Jeske O."/>
            <person name="Meyerdierks A."/>
            <person name="Storesund J.E."/>
            <person name="Kallscheuer N."/>
            <person name="Luecker S."/>
            <person name="Lage O.M."/>
            <person name="Pohl T."/>
            <person name="Merkel B.J."/>
            <person name="Hornburger P."/>
            <person name="Mueller R.-W."/>
            <person name="Bruemmer F."/>
            <person name="Labrenz M."/>
            <person name="Spormann A.M."/>
            <person name="Op den Camp H."/>
            <person name="Overmann J."/>
            <person name="Amann R."/>
            <person name="Jetten M.S.M."/>
            <person name="Mascher T."/>
            <person name="Medema M.H."/>
            <person name="Devos D.P."/>
            <person name="Kaster A.-K."/>
            <person name="Ovreas L."/>
            <person name="Rohde M."/>
            <person name="Galperin M.Y."/>
            <person name="Jogler C."/>
        </authorList>
    </citation>
    <scope>NUCLEOTIDE SEQUENCE [LARGE SCALE GENOMIC DNA]</scope>
    <source>
        <strain evidence="1 2">SV_7m_r</strain>
    </source>
</reference>
<dbReference type="AlphaFoldDB" id="A0A517T272"/>
<accession>A0A517T272</accession>
<protein>
    <submittedName>
        <fullName evidence="1">Uncharacterized protein</fullName>
    </submittedName>
</protein>
<proteinExistence type="predicted"/>